<name>A0AAQ3U627_PASNO</name>
<proteinExistence type="predicted"/>
<evidence type="ECO:0000313" key="1">
    <source>
        <dbReference type="EMBL" id="WVZ84864.1"/>
    </source>
</evidence>
<keyword evidence="2" id="KW-1185">Reference proteome</keyword>
<accession>A0AAQ3U627</accession>
<dbReference type="Proteomes" id="UP001341281">
    <property type="component" value="Chromosome 07"/>
</dbReference>
<dbReference type="AlphaFoldDB" id="A0AAQ3U627"/>
<sequence>MEGDGDGCTQAMDHVLLLRGVPVGSRRAAAGDSLLGHGAAPIESGQAAVAEQGLGRGHPDGAEAAVGRGAAAFGRGQAPAAADGTLGWGTAAFGRG</sequence>
<evidence type="ECO:0000313" key="2">
    <source>
        <dbReference type="Proteomes" id="UP001341281"/>
    </source>
</evidence>
<dbReference type="EMBL" id="CP144751">
    <property type="protein sequence ID" value="WVZ84864.1"/>
    <property type="molecule type" value="Genomic_DNA"/>
</dbReference>
<reference evidence="1 2" key="1">
    <citation type="submission" date="2024-02" db="EMBL/GenBank/DDBJ databases">
        <title>High-quality chromosome-scale genome assembly of Pensacola bahiagrass (Paspalum notatum Flugge var. saurae).</title>
        <authorList>
            <person name="Vega J.M."/>
            <person name="Podio M."/>
            <person name="Orjuela J."/>
            <person name="Siena L.A."/>
            <person name="Pessino S.C."/>
            <person name="Combes M.C."/>
            <person name="Mariac C."/>
            <person name="Albertini E."/>
            <person name="Pupilli F."/>
            <person name="Ortiz J.P.A."/>
            <person name="Leblanc O."/>
        </authorList>
    </citation>
    <scope>NUCLEOTIDE SEQUENCE [LARGE SCALE GENOMIC DNA]</scope>
    <source>
        <strain evidence="1">R1</strain>
        <tissue evidence="1">Leaf</tissue>
    </source>
</reference>
<organism evidence="1 2">
    <name type="scientific">Paspalum notatum var. saurae</name>
    <dbReference type="NCBI Taxonomy" id="547442"/>
    <lineage>
        <taxon>Eukaryota</taxon>
        <taxon>Viridiplantae</taxon>
        <taxon>Streptophyta</taxon>
        <taxon>Embryophyta</taxon>
        <taxon>Tracheophyta</taxon>
        <taxon>Spermatophyta</taxon>
        <taxon>Magnoliopsida</taxon>
        <taxon>Liliopsida</taxon>
        <taxon>Poales</taxon>
        <taxon>Poaceae</taxon>
        <taxon>PACMAD clade</taxon>
        <taxon>Panicoideae</taxon>
        <taxon>Andropogonodae</taxon>
        <taxon>Paspaleae</taxon>
        <taxon>Paspalinae</taxon>
        <taxon>Paspalum</taxon>
    </lineage>
</organism>
<protein>
    <submittedName>
        <fullName evidence="1">Uncharacterized protein</fullName>
    </submittedName>
</protein>
<gene>
    <name evidence="1" type="ORF">U9M48_031842</name>
</gene>